<organism evidence="1 2">
    <name type="scientific">Trichomonas vaginalis (strain ATCC PRA-98 / G3)</name>
    <dbReference type="NCBI Taxonomy" id="412133"/>
    <lineage>
        <taxon>Eukaryota</taxon>
        <taxon>Metamonada</taxon>
        <taxon>Parabasalia</taxon>
        <taxon>Trichomonadida</taxon>
        <taxon>Trichomonadidae</taxon>
        <taxon>Trichomonas</taxon>
    </lineage>
</organism>
<name>A2EBK0_TRIV3</name>
<evidence type="ECO:0000313" key="1">
    <source>
        <dbReference type="EMBL" id="EAY09917.1"/>
    </source>
</evidence>
<dbReference type="VEuPathDB" id="TrichDB:TVAG_481910"/>
<dbReference type="EMBL" id="DS113347">
    <property type="protein sequence ID" value="EAY09917.1"/>
    <property type="molecule type" value="Genomic_DNA"/>
</dbReference>
<dbReference type="VEuPathDB" id="TrichDB:TVAGG3_0588270"/>
<gene>
    <name evidence="1" type="ORF">TVAG_481910</name>
</gene>
<reference evidence="1" key="2">
    <citation type="journal article" date="2007" name="Science">
        <title>Draft genome sequence of the sexually transmitted pathogen Trichomonas vaginalis.</title>
        <authorList>
            <person name="Carlton J.M."/>
            <person name="Hirt R.P."/>
            <person name="Silva J.C."/>
            <person name="Delcher A.L."/>
            <person name="Schatz M."/>
            <person name="Zhao Q."/>
            <person name="Wortman J.R."/>
            <person name="Bidwell S.L."/>
            <person name="Alsmark U.C.M."/>
            <person name="Besteiro S."/>
            <person name="Sicheritz-Ponten T."/>
            <person name="Noel C.J."/>
            <person name="Dacks J.B."/>
            <person name="Foster P.G."/>
            <person name="Simillion C."/>
            <person name="Van de Peer Y."/>
            <person name="Miranda-Saavedra D."/>
            <person name="Barton G.J."/>
            <person name="Westrop G.D."/>
            <person name="Mueller S."/>
            <person name="Dessi D."/>
            <person name="Fiori P.L."/>
            <person name="Ren Q."/>
            <person name="Paulsen I."/>
            <person name="Zhang H."/>
            <person name="Bastida-Corcuera F.D."/>
            <person name="Simoes-Barbosa A."/>
            <person name="Brown M.T."/>
            <person name="Hayes R.D."/>
            <person name="Mukherjee M."/>
            <person name="Okumura C.Y."/>
            <person name="Schneider R."/>
            <person name="Smith A.J."/>
            <person name="Vanacova S."/>
            <person name="Villalvazo M."/>
            <person name="Haas B.J."/>
            <person name="Pertea M."/>
            <person name="Feldblyum T.V."/>
            <person name="Utterback T.R."/>
            <person name="Shu C.L."/>
            <person name="Osoegawa K."/>
            <person name="de Jong P.J."/>
            <person name="Hrdy I."/>
            <person name="Horvathova L."/>
            <person name="Zubacova Z."/>
            <person name="Dolezal P."/>
            <person name="Malik S.B."/>
            <person name="Logsdon J.M. Jr."/>
            <person name="Henze K."/>
            <person name="Gupta A."/>
            <person name="Wang C.C."/>
            <person name="Dunne R.L."/>
            <person name="Upcroft J.A."/>
            <person name="Upcroft P."/>
            <person name="White O."/>
            <person name="Salzberg S.L."/>
            <person name="Tang P."/>
            <person name="Chiu C.-H."/>
            <person name="Lee Y.-S."/>
            <person name="Embley T.M."/>
            <person name="Coombs G.H."/>
            <person name="Mottram J.C."/>
            <person name="Tachezy J."/>
            <person name="Fraser-Liggett C.M."/>
            <person name="Johnson P.J."/>
        </authorList>
    </citation>
    <scope>NUCLEOTIDE SEQUENCE [LARGE SCALE GENOMIC DNA]</scope>
    <source>
        <strain evidence="1">G3</strain>
    </source>
</reference>
<evidence type="ECO:0000313" key="2">
    <source>
        <dbReference type="Proteomes" id="UP000001542"/>
    </source>
</evidence>
<keyword evidence="2" id="KW-1185">Reference proteome</keyword>
<dbReference type="InParanoid" id="A2EBK0"/>
<protein>
    <submittedName>
        <fullName evidence="1">Uncharacterized protein</fullName>
    </submittedName>
</protein>
<reference evidence="1" key="1">
    <citation type="submission" date="2006-10" db="EMBL/GenBank/DDBJ databases">
        <authorList>
            <person name="Amadeo P."/>
            <person name="Zhao Q."/>
            <person name="Wortman J."/>
            <person name="Fraser-Liggett C."/>
            <person name="Carlton J."/>
        </authorList>
    </citation>
    <scope>NUCLEOTIDE SEQUENCE</scope>
    <source>
        <strain evidence="1">G3</strain>
    </source>
</reference>
<sequence length="171" mass="19061">MITTKQRRGSIDNSMVPSVEGPLKQTKLVLNNAIAAAKDCFTPHRTKLGESQILIDNAIALQSSANRFNESICNFNAKRNNKFFEQLVETNNALESTLGSFTDYAAAVNSTRSSRIKSILRLSTTFIPAAIYWLFQSLKPEVKQIIIPKSVIDPLLEESFKIYQSLLDSSC</sequence>
<dbReference type="RefSeq" id="XP_001322140.1">
    <property type="nucleotide sequence ID" value="XM_001322105.1"/>
</dbReference>
<dbReference type="AlphaFoldDB" id="A2EBK0"/>
<accession>A2EBK0</accession>
<proteinExistence type="predicted"/>
<dbReference type="KEGG" id="tva:4767848"/>
<dbReference type="Proteomes" id="UP000001542">
    <property type="component" value="Unassembled WGS sequence"/>
</dbReference>